<dbReference type="Pfam" id="PF13391">
    <property type="entry name" value="HNH_2"/>
    <property type="match status" value="1"/>
</dbReference>
<feature type="domain" description="DUF7881" evidence="2">
    <location>
        <begin position="16"/>
        <end position="89"/>
    </location>
</feature>
<keyword evidence="4" id="KW-1185">Reference proteome</keyword>
<gene>
    <name evidence="3" type="ORF">PRK78_000858</name>
</gene>
<evidence type="ECO:0000259" key="1">
    <source>
        <dbReference type="Pfam" id="PF13391"/>
    </source>
</evidence>
<dbReference type="EMBL" id="CP120627">
    <property type="protein sequence ID" value="WEW55427.1"/>
    <property type="molecule type" value="Genomic_DNA"/>
</dbReference>
<accession>A0AAF0DBE8</accession>
<evidence type="ECO:0000259" key="2">
    <source>
        <dbReference type="Pfam" id="PF25324"/>
    </source>
</evidence>
<feature type="domain" description="HNH nuclease" evidence="1">
    <location>
        <begin position="138"/>
        <end position="218"/>
    </location>
</feature>
<evidence type="ECO:0000313" key="4">
    <source>
        <dbReference type="Proteomes" id="UP001219355"/>
    </source>
</evidence>
<name>A0AAF0DBE8_9EURO</name>
<dbReference type="InterPro" id="IPR003615">
    <property type="entry name" value="HNH_nuc"/>
</dbReference>
<evidence type="ECO:0000313" key="3">
    <source>
        <dbReference type="EMBL" id="WEW55427.1"/>
    </source>
</evidence>
<evidence type="ECO:0008006" key="5">
    <source>
        <dbReference type="Google" id="ProtNLM"/>
    </source>
</evidence>
<proteinExistence type="predicted"/>
<sequence>MARRLQEPSSELSVSRNVHLYDDNGQILGGIYQNGSLTNRRLINMCPHILVFTPPNTPWHIYILNNDGSTGQQLPNDDTTLAAGRYIILGPKADAVPVTVSLNSDSYPRRILSRMRSGALTPRRSYFRAAVRLRDGRCMISGMESPMVSTGDFGAFEAAHIFPHARESDWKRLGFARSITDNSPASRIGASKIHSPQNGILIFGGIHYLFDTFKISVNPDDNYIITSFLPDISYHLDGRTLDFRCRNPQDPNRVSDELLRWHFHTAVIANMRGAALEPSWEMDFPDGDIMGEIMEGPDAAERMEVELFHRLGPGEEAF</sequence>
<reference evidence="3" key="1">
    <citation type="submission" date="2023-03" db="EMBL/GenBank/DDBJ databases">
        <title>Emydomyces testavorans Genome Sequence.</title>
        <authorList>
            <person name="Hoyer L."/>
        </authorList>
    </citation>
    <scope>NUCLEOTIDE SEQUENCE</scope>
    <source>
        <strain evidence="3">16-2883</strain>
    </source>
</reference>
<dbReference type="AlphaFoldDB" id="A0AAF0DBE8"/>
<dbReference type="InterPro" id="IPR057203">
    <property type="entry name" value="DUF7881"/>
</dbReference>
<dbReference type="Pfam" id="PF25324">
    <property type="entry name" value="DUF7881"/>
    <property type="match status" value="1"/>
</dbReference>
<organism evidence="3 4">
    <name type="scientific">Emydomyces testavorans</name>
    <dbReference type="NCBI Taxonomy" id="2070801"/>
    <lineage>
        <taxon>Eukaryota</taxon>
        <taxon>Fungi</taxon>
        <taxon>Dikarya</taxon>
        <taxon>Ascomycota</taxon>
        <taxon>Pezizomycotina</taxon>
        <taxon>Eurotiomycetes</taxon>
        <taxon>Eurotiomycetidae</taxon>
        <taxon>Onygenales</taxon>
        <taxon>Nannizziopsiaceae</taxon>
        <taxon>Emydomyces</taxon>
    </lineage>
</organism>
<protein>
    <recommendedName>
        <fullName evidence="5">HNH nuclease domain-containing protein</fullName>
    </recommendedName>
</protein>
<dbReference type="Proteomes" id="UP001219355">
    <property type="component" value="Chromosome 1"/>
</dbReference>